<dbReference type="Pfam" id="PF00144">
    <property type="entry name" value="Beta-lactamase"/>
    <property type="match status" value="1"/>
</dbReference>
<evidence type="ECO:0000313" key="2">
    <source>
        <dbReference type="EMBL" id="MBD2768891.1"/>
    </source>
</evidence>
<name>A0A927BDM3_9BACT</name>
<dbReference type="SUPFAM" id="SSF56601">
    <property type="entry name" value="beta-lactamase/transpeptidase-like"/>
    <property type="match status" value="1"/>
</dbReference>
<feature type="domain" description="Beta-lactamase-related" evidence="1">
    <location>
        <begin position="65"/>
        <end position="393"/>
    </location>
</feature>
<dbReference type="RefSeq" id="WP_191005702.1">
    <property type="nucleotide sequence ID" value="NZ_JACXAD010000014.1"/>
</dbReference>
<gene>
    <name evidence="2" type="ORF">IC235_13435</name>
</gene>
<dbReference type="InterPro" id="IPR012338">
    <property type="entry name" value="Beta-lactam/transpept-like"/>
</dbReference>
<dbReference type="PANTHER" id="PTHR43283">
    <property type="entry name" value="BETA-LACTAMASE-RELATED"/>
    <property type="match status" value="1"/>
</dbReference>
<sequence length="414" mass="45988">MLPLQPLNRLKISARIWRFALPVLASLALNACRDHDRPVDPAPEDYCHAPANQEGHPKAAQYQALLDSYVQKGLPGVVLLVKTPRDGLWIGAAGKANRETGEAMTRCSLNYPQSIAKSFTATAMMMLVEEGKVRLDARISEYLPQRIISAITNADRVTLRQLLQHTSGIYNYLDDEGFQADALANLNNPNRTYTTEEYLSYAAGKPAYFEPGTAYKYSDTNYELAALIIDQVTGRNHADMFTERIFRPLGLRDIYYKNEPGYPTPRGLVASYANDPRDGSLINVSNFQTRSVRSFIGDDGLISSAYDLARFVEALGKGQLVKPESLRQMTQWVNTYSTTPNVQYGLGLYKFDTPYGIAFGHDGDGLGAGAQMFYFPDSGVTYVAFTNIGTFLPGPAARLFQRELQADVQRLAFQ</sequence>
<dbReference type="EMBL" id="JACXAD010000014">
    <property type="protein sequence ID" value="MBD2768891.1"/>
    <property type="molecule type" value="Genomic_DNA"/>
</dbReference>
<proteinExistence type="predicted"/>
<comment type="caution">
    <text evidence="2">The sequence shown here is derived from an EMBL/GenBank/DDBJ whole genome shotgun (WGS) entry which is preliminary data.</text>
</comment>
<dbReference type="Gene3D" id="3.40.710.10">
    <property type="entry name" value="DD-peptidase/beta-lactamase superfamily"/>
    <property type="match status" value="1"/>
</dbReference>
<keyword evidence="3" id="KW-1185">Reference proteome</keyword>
<evidence type="ECO:0000313" key="3">
    <source>
        <dbReference type="Proteomes" id="UP000612233"/>
    </source>
</evidence>
<dbReference type="AlphaFoldDB" id="A0A927BDM3"/>
<reference evidence="2" key="1">
    <citation type="submission" date="2020-09" db="EMBL/GenBank/DDBJ databases">
        <authorList>
            <person name="Kim M.K."/>
        </authorList>
    </citation>
    <scope>NUCLEOTIDE SEQUENCE</scope>
    <source>
        <strain evidence="2">BT664</strain>
    </source>
</reference>
<organism evidence="2 3">
    <name type="scientific">Hymenobacter montanus</name>
    <dbReference type="NCBI Taxonomy" id="2771359"/>
    <lineage>
        <taxon>Bacteria</taxon>
        <taxon>Pseudomonadati</taxon>
        <taxon>Bacteroidota</taxon>
        <taxon>Cytophagia</taxon>
        <taxon>Cytophagales</taxon>
        <taxon>Hymenobacteraceae</taxon>
        <taxon>Hymenobacter</taxon>
    </lineage>
</organism>
<dbReference type="InterPro" id="IPR050789">
    <property type="entry name" value="Diverse_Enzym_Activities"/>
</dbReference>
<dbReference type="Proteomes" id="UP000612233">
    <property type="component" value="Unassembled WGS sequence"/>
</dbReference>
<dbReference type="InterPro" id="IPR001466">
    <property type="entry name" value="Beta-lactam-related"/>
</dbReference>
<accession>A0A927BDM3</accession>
<evidence type="ECO:0000259" key="1">
    <source>
        <dbReference type="Pfam" id="PF00144"/>
    </source>
</evidence>
<protein>
    <submittedName>
        <fullName evidence="2">Beta-lactamase family protein</fullName>
    </submittedName>
</protein>